<proteinExistence type="predicted"/>
<reference evidence="2" key="2">
    <citation type="submission" date="2015-03" db="EMBL/GenBank/DDBJ databases">
        <authorList>
            <person name="Chow C.-E.T."/>
            <person name="Winget D.M."/>
            <person name="White R.A.III."/>
            <person name="Hallam S.J."/>
            <person name="Suttle C.A."/>
        </authorList>
    </citation>
    <scope>NUCLEOTIDE SEQUENCE</scope>
    <source>
        <strain evidence="2">Oxic3_4</strain>
    </source>
</reference>
<protein>
    <submittedName>
        <fullName evidence="2">Gp25</fullName>
    </submittedName>
</protein>
<accession>A0A0F7LA54</accession>
<evidence type="ECO:0000313" key="2">
    <source>
        <dbReference type="EMBL" id="AKH48825.1"/>
    </source>
</evidence>
<reference evidence="2" key="1">
    <citation type="journal article" date="2015" name="Front. Microbiol.">
        <title>Combining genomic sequencing methods to explore viral diversity and reveal potential virus-host interactions.</title>
        <authorList>
            <person name="Chow C.E."/>
            <person name="Winget D.M."/>
            <person name="White R.A.III."/>
            <person name="Hallam S.J."/>
            <person name="Suttle C.A."/>
        </authorList>
    </citation>
    <scope>NUCLEOTIDE SEQUENCE</scope>
    <source>
        <strain evidence="2">Oxic3_4</strain>
    </source>
</reference>
<evidence type="ECO:0000256" key="1">
    <source>
        <dbReference type="SAM" id="MobiDB-lite"/>
    </source>
</evidence>
<name>A0A0F7LA54_9VIRU</name>
<feature type="compositionally biased region" description="Polar residues" evidence="1">
    <location>
        <begin position="71"/>
        <end position="87"/>
    </location>
</feature>
<organism evidence="2">
    <name type="scientific">uncultured marine virus</name>
    <dbReference type="NCBI Taxonomy" id="186617"/>
    <lineage>
        <taxon>Viruses</taxon>
        <taxon>environmental samples</taxon>
    </lineage>
</organism>
<feature type="region of interest" description="Disordered" evidence="1">
    <location>
        <begin position="71"/>
        <end position="95"/>
    </location>
</feature>
<sequence length="95" mass="10935">MPLVYLGNGESKGPEGPEDLIKIKQLGRNQQQKCGECQRPLRAYQQSGPPDIAHGNHLRWSRWKERLTQHNQQLRVGTRGQQGWSCRSHNRSAHQ</sequence>
<dbReference type="EMBL" id="KR029610">
    <property type="protein sequence ID" value="AKH48825.1"/>
    <property type="molecule type" value="Genomic_DNA"/>
</dbReference>